<comment type="caution">
    <text evidence="1">The sequence shown here is derived from an EMBL/GenBank/DDBJ whole genome shotgun (WGS) entry which is preliminary data.</text>
</comment>
<accession>A0A1Y2HC59</accession>
<evidence type="ECO:0000313" key="1">
    <source>
        <dbReference type="EMBL" id="ORZ32156.1"/>
    </source>
</evidence>
<proteinExistence type="predicted"/>
<name>A0A1Y2HC59_9FUNG</name>
<protein>
    <submittedName>
        <fullName evidence="1">Uncharacterized protein</fullName>
    </submittedName>
</protein>
<gene>
    <name evidence="1" type="ORF">BCR44DRAFT_1440885</name>
</gene>
<evidence type="ECO:0000313" key="2">
    <source>
        <dbReference type="Proteomes" id="UP000193411"/>
    </source>
</evidence>
<dbReference type="EMBL" id="MCFL01000050">
    <property type="protein sequence ID" value="ORZ32156.1"/>
    <property type="molecule type" value="Genomic_DNA"/>
</dbReference>
<dbReference type="Proteomes" id="UP000193411">
    <property type="component" value="Unassembled WGS sequence"/>
</dbReference>
<dbReference type="AlphaFoldDB" id="A0A1Y2HC59"/>
<sequence>MRRRPAVVWETIRQREQQSEAVEWWVRAIQGERVEEVETKVLDEAEGDKVGLALEAAIG</sequence>
<organism evidence="1 2">
    <name type="scientific">Catenaria anguillulae PL171</name>
    <dbReference type="NCBI Taxonomy" id="765915"/>
    <lineage>
        <taxon>Eukaryota</taxon>
        <taxon>Fungi</taxon>
        <taxon>Fungi incertae sedis</taxon>
        <taxon>Blastocladiomycota</taxon>
        <taxon>Blastocladiomycetes</taxon>
        <taxon>Blastocladiales</taxon>
        <taxon>Catenariaceae</taxon>
        <taxon>Catenaria</taxon>
    </lineage>
</organism>
<reference evidence="1 2" key="1">
    <citation type="submission" date="2016-07" db="EMBL/GenBank/DDBJ databases">
        <title>Pervasive Adenine N6-methylation of Active Genes in Fungi.</title>
        <authorList>
            <consortium name="DOE Joint Genome Institute"/>
            <person name="Mondo S.J."/>
            <person name="Dannebaum R.O."/>
            <person name="Kuo R.C."/>
            <person name="Labutti K."/>
            <person name="Haridas S."/>
            <person name="Kuo A."/>
            <person name="Salamov A."/>
            <person name="Ahrendt S.R."/>
            <person name="Lipzen A."/>
            <person name="Sullivan W."/>
            <person name="Andreopoulos W.B."/>
            <person name="Clum A."/>
            <person name="Lindquist E."/>
            <person name="Daum C."/>
            <person name="Ramamoorthy G.K."/>
            <person name="Gryganskyi A."/>
            <person name="Culley D."/>
            <person name="Magnuson J.K."/>
            <person name="James T.Y."/>
            <person name="O'Malley M.A."/>
            <person name="Stajich J.E."/>
            <person name="Spatafora J.W."/>
            <person name="Visel A."/>
            <person name="Grigoriev I.V."/>
        </authorList>
    </citation>
    <scope>NUCLEOTIDE SEQUENCE [LARGE SCALE GENOMIC DNA]</scope>
    <source>
        <strain evidence="1 2">PL171</strain>
    </source>
</reference>
<keyword evidence="2" id="KW-1185">Reference proteome</keyword>